<dbReference type="Proteomes" id="UP000642488">
    <property type="component" value="Unassembled WGS sequence"/>
</dbReference>
<dbReference type="CDD" id="cd00586">
    <property type="entry name" value="4HBT"/>
    <property type="match status" value="1"/>
</dbReference>
<evidence type="ECO:0000256" key="1">
    <source>
        <dbReference type="ARBA" id="ARBA00005953"/>
    </source>
</evidence>
<name>A0A934IIX1_9RHOB</name>
<dbReference type="Pfam" id="PF03061">
    <property type="entry name" value="4HBT"/>
    <property type="match status" value="1"/>
</dbReference>
<dbReference type="AlphaFoldDB" id="A0A934IIX1"/>
<dbReference type="InterPro" id="IPR006683">
    <property type="entry name" value="Thioestr_dom"/>
</dbReference>
<feature type="domain" description="Thioesterase" evidence="3">
    <location>
        <begin position="11"/>
        <end position="93"/>
    </location>
</feature>
<gene>
    <name evidence="4" type="ORF">ILP92_15665</name>
</gene>
<organism evidence="4 5">
    <name type="scientific">Palleronia pontilimi</name>
    <dbReference type="NCBI Taxonomy" id="1964209"/>
    <lineage>
        <taxon>Bacteria</taxon>
        <taxon>Pseudomonadati</taxon>
        <taxon>Pseudomonadota</taxon>
        <taxon>Alphaproteobacteria</taxon>
        <taxon>Rhodobacterales</taxon>
        <taxon>Roseobacteraceae</taxon>
        <taxon>Palleronia</taxon>
    </lineage>
</organism>
<dbReference type="RefSeq" id="WP_198917359.1">
    <property type="nucleotide sequence ID" value="NZ_JAEKPD010000018.1"/>
</dbReference>
<keyword evidence="5" id="KW-1185">Reference proteome</keyword>
<dbReference type="EMBL" id="JAEKPD010000018">
    <property type="protein sequence ID" value="MBJ3764185.1"/>
    <property type="molecule type" value="Genomic_DNA"/>
</dbReference>
<sequence>MGTRWFDNDIYGHLNNALHYQLFDTAVNAPLVEAGVLDPVAGETAFLVVESGCRYFAPLAFPQTVTAGLRVAHLGRSSVRYEIGLFADDSDVAAAEGFFVHVSVRRATSEVVPIVPPVRALLEAIQVADASP</sequence>
<evidence type="ECO:0000256" key="2">
    <source>
        <dbReference type="ARBA" id="ARBA00022801"/>
    </source>
</evidence>
<evidence type="ECO:0000313" key="5">
    <source>
        <dbReference type="Proteomes" id="UP000642488"/>
    </source>
</evidence>
<evidence type="ECO:0000259" key="3">
    <source>
        <dbReference type="Pfam" id="PF03061"/>
    </source>
</evidence>
<proteinExistence type="inferred from homology"/>
<dbReference type="PANTHER" id="PTHR31793">
    <property type="entry name" value="4-HYDROXYBENZOYL-COA THIOESTERASE FAMILY MEMBER"/>
    <property type="match status" value="1"/>
</dbReference>
<protein>
    <submittedName>
        <fullName evidence="4">Acyl-CoA thioesterase</fullName>
    </submittedName>
</protein>
<dbReference type="GO" id="GO:0047617">
    <property type="term" value="F:fatty acyl-CoA hydrolase activity"/>
    <property type="evidence" value="ECO:0007669"/>
    <property type="project" value="TreeGrafter"/>
</dbReference>
<dbReference type="InterPro" id="IPR029069">
    <property type="entry name" value="HotDog_dom_sf"/>
</dbReference>
<dbReference type="SUPFAM" id="SSF54637">
    <property type="entry name" value="Thioesterase/thiol ester dehydrase-isomerase"/>
    <property type="match status" value="1"/>
</dbReference>
<dbReference type="InterPro" id="IPR050563">
    <property type="entry name" value="4-hydroxybenzoyl-CoA_TE"/>
</dbReference>
<keyword evidence="2" id="KW-0378">Hydrolase</keyword>
<accession>A0A934IIX1</accession>
<evidence type="ECO:0000313" key="4">
    <source>
        <dbReference type="EMBL" id="MBJ3764185.1"/>
    </source>
</evidence>
<reference evidence="4" key="1">
    <citation type="submission" date="2020-12" db="EMBL/GenBank/DDBJ databases">
        <title>Bacterial taxonomy.</title>
        <authorList>
            <person name="Pan X."/>
        </authorList>
    </citation>
    <scope>NUCLEOTIDE SEQUENCE</scope>
    <source>
        <strain evidence="4">KCTC 52957</strain>
    </source>
</reference>
<comment type="caution">
    <text evidence="4">The sequence shown here is derived from an EMBL/GenBank/DDBJ whole genome shotgun (WGS) entry which is preliminary data.</text>
</comment>
<comment type="similarity">
    <text evidence="1">Belongs to the 4-hydroxybenzoyl-CoA thioesterase family.</text>
</comment>
<dbReference type="PANTHER" id="PTHR31793:SF27">
    <property type="entry name" value="NOVEL THIOESTERASE SUPERFAMILY DOMAIN AND SAPOSIN A-TYPE DOMAIN CONTAINING PROTEIN (0610012H03RIK)"/>
    <property type="match status" value="1"/>
</dbReference>
<dbReference type="Gene3D" id="3.10.129.10">
    <property type="entry name" value="Hotdog Thioesterase"/>
    <property type="match status" value="1"/>
</dbReference>